<name>A0ACB9EQX4_9ASTR</name>
<reference evidence="2" key="1">
    <citation type="journal article" date="2022" name="Mol. Ecol. Resour.">
        <title>The genomes of chicory, endive, great burdock and yacon provide insights into Asteraceae palaeo-polyploidization history and plant inulin production.</title>
        <authorList>
            <person name="Fan W."/>
            <person name="Wang S."/>
            <person name="Wang H."/>
            <person name="Wang A."/>
            <person name="Jiang F."/>
            <person name="Liu H."/>
            <person name="Zhao H."/>
            <person name="Xu D."/>
            <person name="Zhang Y."/>
        </authorList>
    </citation>
    <scope>NUCLEOTIDE SEQUENCE [LARGE SCALE GENOMIC DNA]</scope>
    <source>
        <strain evidence="2">cv. Yunnan</strain>
    </source>
</reference>
<organism evidence="1 2">
    <name type="scientific">Smallanthus sonchifolius</name>
    <dbReference type="NCBI Taxonomy" id="185202"/>
    <lineage>
        <taxon>Eukaryota</taxon>
        <taxon>Viridiplantae</taxon>
        <taxon>Streptophyta</taxon>
        <taxon>Embryophyta</taxon>
        <taxon>Tracheophyta</taxon>
        <taxon>Spermatophyta</taxon>
        <taxon>Magnoliopsida</taxon>
        <taxon>eudicotyledons</taxon>
        <taxon>Gunneridae</taxon>
        <taxon>Pentapetalae</taxon>
        <taxon>asterids</taxon>
        <taxon>campanulids</taxon>
        <taxon>Asterales</taxon>
        <taxon>Asteraceae</taxon>
        <taxon>Asteroideae</taxon>
        <taxon>Heliantheae alliance</taxon>
        <taxon>Millerieae</taxon>
        <taxon>Smallanthus</taxon>
    </lineage>
</organism>
<sequence length="70" mass="8168">MAEESSKKALNRLHSRFLTASNSKSTAHGFLSEMKNPERQHQYDGPSRKISILLLVRVHFYLEVFNNLYM</sequence>
<keyword evidence="2" id="KW-1185">Reference proteome</keyword>
<comment type="caution">
    <text evidence="1">The sequence shown here is derived from an EMBL/GenBank/DDBJ whole genome shotgun (WGS) entry which is preliminary data.</text>
</comment>
<gene>
    <name evidence="1" type="ORF">L1987_51840</name>
</gene>
<accession>A0ACB9EQX4</accession>
<evidence type="ECO:0000313" key="2">
    <source>
        <dbReference type="Proteomes" id="UP001056120"/>
    </source>
</evidence>
<reference evidence="1 2" key="2">
    <citation type="journal article" date="2022" name="Mol. Ecol. Resour.">
        <title>The genomes of chicory, endive, great burdock and yacon provide insights into Asteraceae paleo-polyploidization history and plant inulin production.</title>
        <authorList>
            <person name="Fan W."/>
            <person name="Wang S."/>
            <person name="Wang H."/>
            <person name="Wang A."/>
            <person name="Jiang F."/>
            <person name="Liu H."/>
            <person name="Zhao H."/>
            <person name="Xu D."/>
            <person name="Zhang Y."/>
        </authorList>
    </citation>
    <scope>NUCLEOTIDE SEQUENCE [LARGE SCALE GENOMIC DNA]</scope>
    <source>
        <strain evidence="2">cv. Yunnan</strain>
        <tissue evidence="1">Leaves</tissue>
    </source>
</reference>
<evidence type="ECO:0000313" key="1">
    <source>
        <dbReference type="EMBL" id="KAI3761424.1"/>
    </source>
</evidence>
<dbReference type="EMBL" id="CM042034">
    <property type="protein sequence ID" value="KAI3761424.1"/>
    <property type="molecule type" value="Genomic_DNA"/>
</dbReference>
<protein>
    <submittedName>
        <fullName evidence="1">Uncharacterized protein</fullName>
    </submittedName>
</protein>
<proteinExistence type="predicted"/>
<dbReference type="Proteomes" id="UP001056120">
    <property type="component" value="Linkage Group LG17"/>
</dbReference>